<dbReference type="PROSITE" id="PS01095">
    <property type="entry name" value="GH18_1"/>
    <property type="match status" value="1"/>
</dbReference>
<comment type="catalytic activity">
    <reaction evidence="1">
        <text>Random endo-hydrolysis of N-acetyl-beta-D-glucosaminide (1-&gt;4)-beta-linkages in chitin and chitodextrins.</text>
        <dbReference type="EC" id="3.2.1.14"/>
    </reaction>
</comment>
<keyword evidence="3 10" id="KW-0378">Hydrolase</keyword>
<dbReference type="HOGENOM" id="CLU_007818_1_0_1"/>
<dbReference type="Gene3D" id="3.20.20.80">
    <property type="entry name" value="Glycosidases"/>
    <property type="match status" value="1"/>
</dbReference>
<dbReference type="RefSeq" id="XP_040880667.1">
    <property type="nucleotide sequence ID" value="XM_041024607.1"/>
</dbReference>
<dbReference type="GO" id="GO:0000272">
    <property type="term" value="P:polysaccharide catabolic process"/>
    <property type="evidence" value="ECO:0007669"/>
    <property type="project" value="UniProtKB-KW"/>
</dbReference>
<keyword evidence="8" id="KW-0732">Signal</keyword>
<dbReference type="PROSITE" id="PS51910">
    <property type="entry name" value="GH18_2"/>
    <property type="match status" value="1"/>
</dbReference>
<name>A0A074VWM4_AURM1</name>
<evidence type="ECO:0000259" key="9">
    <source>
        <dbReference type="PROSITE" id="PS51910"/>
    </source>
</evidence>
<proteinExistence type="predicted"/>
<evidence type="ECO:0000256" key="2">
    <source>
        <dbReference type="ARBA" id="ARBA00012729"/>
    </source>
</evidence>
<dbReference type="InterPro" id="IPR050542">
    <property type="entry name" value="Glycosyl_Hydrlase18_Chitinase"/>
</dbReference>
<dbReference type="STRING" id="1043003.A0A074VWM4"/>
<dbReference type="InterPro" id="IPR001223">
    <property type="entry name" value="Glyco_hydro18_cat"/>
</dbReference>
<evidence type="ECO:0000256" key="5">
    <source>
        <dbReference type="ARBA" id="ARBA00023277"/>
    </source>
</evidence>
<dbReference type="PANTHER" id="PTHR45708:SF49">
    <property type="entry name" value="ENDOCHITINASE"/>
    <property type="match status" value="1"/>
</dbReference>
<gene>
    <name evidence="10" type="ORF">M437DRAFT_65586</name>
</gene>
<dbReference type="InterPro" id="IPR001579">
    <property type="entry name" value="Glyco_hydro_18_chit_AS"/>
</dbReference>
<evidence type="ECO:0000256" key="1">
    <source>
        <dbReference type="ARBA" id="ARBA00000822"/>
    </source>
</evidence>
<feature type="domain" description="GH18" evidence="9">
    <location>
        <begin position="57"/>
        <end position="359"/>
    </location>
</feature>
<evidence type="ECO:0000313" key="11">
    <source>
        <dbReference type="Proteomes" id="UP000030672"/>
    </source>
</evidence>
<feature type="signal peptide" evidence="8">
    <location>
        <begin position="1"/>
        <end position="19"/>
    </location>
</feature>
<sequence>MIVAGLLAATAWMGSLALALPSSTSTSPSTNSNNLKYYFPRQTLPQYPSSFDPLSNNILAVYYGKAQYNSNPSLWDLCSLDDIDMIVMGFIRGFNGPNKQPNFDIGSCKTPYQPPANFTGITCPDLAANITRCQSLGKKVTISLGGSSSDLDLANATDAQQTATTLWNIFGAGTDTPNARPFGNVTLDGFDFDYENYADTSYVDVLAGTLQSLFKTSTPARYISASPLCANNTVMPWGFYQNANFIWPRFYNANACKAGGKGYNNSVTAWSHFLESVDSNVGPHYPRFYIGALGFNNYNNGGGYVDPNVFGDLVEYTKDRVGQERFGGVSIWEGTDALNTLTTDGANILNVTKEALLEPFTSDACD</sequence>
<evidence type="ECO:0000256" key="8">
    <source>
        <dbReference type="SAM" id="SignalP"/>
    </source>
</evidence>
<dbReference type="Proteomes" id="UP000030672">
    <property type="component" value="Unassembled WGS sequence"/>
</dbReference>
<evidence type="ECO:0000313" key="10">
    <source>
        <dbReference type="EMBL" id="KEQ63644.1"/>
    </source>
</evidence>
<keyword evidence="4" id="KW-0146">Chitin degradation</keyword>
<dbReference type="PANTHER" id="PTHR45708">
    <property type="entry name" value="ENDOCHITINASE"/>
    <property type="match status" value="1"/>
</dbReference>
<evidence type="ECO:0000256" key="6">
    <source>
        <dbReference type="ARBA" id="ARBA00023295"/>
    </source>
</evidence>
<keyword evidence="5" id="KW-0119">Carbohydrate metabolism</keyword>
<dbReference type="AlphaFoldDB" id="A0A074VWM4"/>
<keyword evidence="7" id="KW-0624">Polysaccharide degradation</keyword>
<dbReference type="SUPFAM" id="SSF51445">
    <property type="entry name" value="(Trans)glycosidases"/>
    <property type="match status" value="1"/>
</dbReference>
<dbReference type="GeneID" id="63917980"/>
<feature type="chain" id="PRO_5005409245" description="chitinase" evidence="8">
    <location>
        <begin position="20"/>
        <end position="366"/>
    </location>
</feature>
<protein>
    <recommendedName>
        <fullName evidence="2">chitinase</fullName>
        <ecNumber evidence="2">3.2.1.14</ecNumber>
    </recommendedName>
</protein>
<reference evidence="10 11" key="1">
    <citation type="journal article" date="2014" name="BMC Genomics">
        <title>Genome sequencing of four Aureobasidium pullulans varieties: biotechnological potential, stress tolerance, and description of new species.</title>
        <authorList>
            <person name="Gostin Ar C."/>
            <person name="Ohm R.A."/>
            <person name="Kogej T."/>
            <person name="Sonjak S."/>
            <person name="Turk M."/>
            <person name="Zajc J."/>
            <person name="Zalar P."/>
            <person name="Grube M."/>
            <person name="Sun H."/>
            <person name="Han J."/>
            <person name="Sharma A."/>
            <person name="Chiniquy J."/>
            <person name="Ngan C.Y."/>
            <person name="Lipzen A."/>
            <person name="Barry K."/>
            <person name="Grigoriev I.V."/>
            <person name="Gunde-Cimerman N."/>
        </authorList>
    </citation>
    <scope>NUCLEOTIDE SEQUENCE [LARGE SCALE GENOMIC DNA]</scope>
    <source>
        <strain evidence="10 11">CBS 110374</strain>
    </source>
</reference>
<dbReference type="InterPro" id="IPR017853">
    <property type="entry name" value="GH"/>
</dbReference>
<dbReference type="EC" id="3.2.1.14" evidence="2"/>
<evidence type="ECO:0000256" key="3">
    <source>
        <dbReference type="ARBA" id="ARBA00022801"/>
    </source>
</evidence>
<dbReference type="GO" id="GO:0008843">
    <property type="term" value="F:endochitinase activity"/>
    <property type="evidence" value="ECO:0007669"/>
    <property type="project" value="UniProtKB-EC"/>
</dbReference>
<evidence type="ECO:0000256" key="4">
    <source>
        <dbReference type="ARBA" id="ARBA00023024"/>
    </source>
</evidence>
<dbReference type="EMBL" id="KL584831">
    <property type="protein sequence ID" value="KEQ63644.1"/>
    <property type="molecule type" value="Genomic_DNA"/>
</dbReference>
<dbReference type="GO" id="GO:0005576">
    <property type="term" value="C:extracellular region"/>
    <property type="evidence" value="ECO:0007669"/>
    <property type="project" value="TreeGrafter"/>
</dbReference>
<keyword evidence="11" id="KW-1185">Reference proteome</keyword>
<keyword evidence="6" id="KW-0326">Glycosidase</keyword>
<organism evidence="10 11">
    <name type="scientific">Aureobasidium melanogenum (strain CBS 110374)</name>
    <name type="common">Aureobasidium pullulans var. melanogenum</name>
    <dbReference type="NCBI Taxonomy" id="1043003"/>
    <lineage>
        <taxon>Eukaryota</taxon>
        <taxon>Fungi</taxon>
        <taxon>Dikarya</taxon>
        <taxon>Ascomycota</taxon>
        <taxon>Pezizomycotina</taxon>
        <taxon>Dothideomycetes</taxon>
        <taxon>Dothideomycetidae</taxon>
        <taxon>Dothideales</taxon>
        <taxon>Saccotheciaceae</taxon>
        <taxon>Aureobasidium</taxon>
    </lineage>
</organism>
<evidence type="ECO:0000256" key="7">
    <source>
        <dbReference type="ARBA" id="ARBA00023326"/>
    </source>
</evidence>
<accession>A0A074VWM4</accession>
<dbReference type="GO" id="GO:0006032">
    <property type="term" value="P:chitin catabolic process"/>
    <property type="evidence" value="ECO:0007669"/>
    <property type="project" value="UniProtKB-KW"/>
</dbReference>